<keyword evidence="4" id="KW-1185">Reference proteome</keyword>
<dbReference type="GO" id="GO:0051301">
    <property type="term" value="P:cell division"/>
    <property type="evidence" value="ECO:0007669"/>
    <property type="project" value="UniProtKB-KW"/>
</dbReference>
<gene>
    <name evidence="3" type="ORF">CVT23_15870</name>
</gene>
<keyword evidence="2" id="KW-0067">ATP-binding</keyword>
<comment type="caution">
    <text evidence="3">The sequence shown here is derived from an EMBL/GenBank/DDBJ whole genome shotgun (WGS) entry which is preliminary data.</text>
</comment>
<dbReference type="OrthoDB" id="9774491at2"/>
<dbReference type="NCBIfam" id="NF040713">
    <property type="entry name" value="ZapE"/>
    <property type="match status" value="1"/>
</dbReference>
<reference evidence="3 4" key="1">
    <citation type="submission" date="2017-11" db="EMBL/GenBank/DDBJ databases">
        <title>Draft genome sequence of Rhizobiales bacterium SY3-13.</title>
        <authorList>
            <person name="Sun C."/>
        </authorList>
    </citation>
    <scope>NUCLEOTIDE SEQUENCE [LARGE SCALE GENOMIC DNA]</scope>
    <source>
        <strain evidence="3 4">SY3-13</strain>
    </source>
</reference>
<dbReference type="PANTHER" id="PTHR12169">
    <property type="entry name" value="ATPASE N2B"/>
    <property type="match status" value="1"/>
</dbReference>
<proteinExistence type="predicted"/>
<dbReference type="GO" id="GO:0005524">
    <property type="term" value="F:ATP binding"/>
    <property type="evidence" value="ECO:0007669"/>
    <property type="project" value="UniProtKB-KW"/>
</dbReference>
<name>A0A2M9FZB2_9PROT</name>
<dbReference type="AlphaFoldDB" id="A0A2M9FZB2"/>
<keyword evidence="3" id="KW-0131">Cell cycle</keyword>
<evidence type="ECO:0000256" key="2">
    <source>
        <dbReference type="ARBA" id="ARBA00022840"/>
    </source>
</evidence>
<evidence type="ECO:0000256" key="1">
    <source>
        <dbReference type="ARBA" id="ARBA00022741"/>
    </source>
</evidence>
<protein>
    <submittedName>
        <fullName evidence="3">Cell division protein ZapE</fullName>
    </submittedName>
</protein>
<dbReference type="Pfam" id="PF03969">
    <property type="entry name" value="AFG1_ATPase"/>
    <property type="match status" value="1"/>
</dbReference>
<evidence type="ECO:0000313" key="3">
    <source>
        <dbReference type="EMBL" id="PJK28807.1"/>
    </source>
</evidence>
<organism evidence="3 4">
    <name type="scientific">Minwuia thermotolerans</name>
    <dbReference type="NCBI Taxonomy" id="2056226"/>
    <lineage>
        <taxon>Bacteria</taxon>
        <taxon>Pseudomonadati</taxon>
        <taxon>Pseudomonadota</taxon>
        <taxon>Alphaproteobacteria</taxon>
        <taxon>Minwuiales</taxon>
        <taxon>Minwuiaceae</taxon>
        <taxon>Minwuia</taxon>
    </lineage>
</organism>
<dbReference type="Gene3D" id="3.40.50.300">
    <property type="entry name" value="P-loop containing nucleotide triphosphate hydrolases"/>
    <property type="match status" value="1"/>
</dbReference>
<dbReference type="PANTHER" id="PTHR12169:SF6">
    <property type="entry name" value="AFG1-LIKE ATPASE"/>
    <property type="match status" value="1"/>
</dbReference>
<dbReference type="GO" id="GO:0016887">
    <property type="term" value="F:ATP hydrolysis activity"/>
    <property type="evidence" value="ECO:0007669"/>
    <property type="project" value="InterPro"/>
</dbReference>
<evidence type="ECO:0000313" key="4">
    <source>
        <dbReference type="Proteomes" id="UP000229498"/>
    </source>
</evidence>
<dbReference type="InterPro" id="IPR005654">
    <property type="entry name" value="ATPase_AFG1-like"/>
</dbReference>
<dbReference type="RefSeq" id="WP_109792232.1">
    <property type="nucleotide sequence ID" value="NZ_PHIG01000039.1"/>
</dbReference>
<dbReference type="SUPFAM" id="SSF52540">
    <property type="entry name" value="P-loop containing nucleoside triphosphate hydrolases"/>
    <property type="match status" value="1"/>
</dbReference>
<dbReference type="EMBL" id="PHIG01000039">
    <property type="protein sequence ID" value="PJK28807.1"/>
    <property type="molecule type" value="Genomic_DNA"/>
</dbReference>
<dbReference type="InterPro" id="IPR027417">
    <property type="entry name" value="P-loop_NTPase"/>
</dbReference>
<dbReference type="GO" id="GO:0005737">
    <property type="term" value="C:cytoplasm"/>
    <property type="evidence" value="ECO:0007669"/>
    <property type="project" value="TreeGrafter"/>
</dbReference>
<sequence length="382" mass="43016">MREHLSPEGPIHSYRNLVRAGEINHDTAQELAAEKLQALHHRLKTYDPRADTGLRKLFQFGAKKKRGEVPSGLYMYGGVGRGKSMLMDLFYDTAPVDRKRRIHFHQFMLEVHADAHAFRQKTKGEKEATDPIPPIADRVAGQATLLCFDEFQVSDVADAMILGRLFTALFERGVVVVSTSNRPPDDLYKDGLNRQLFLPFIELLKQKLDVLHLDSQTDYRMDRLNQMPVYVTPLGPEADAALEKDFQALTEGEEPAPATIEVQGRRTTVPRAAKGVAFIGFPDFCGRPLGAADYLALAAEFHTVILADVPKMTREKRNEAKRFVTLIDALYEHRTKLICSAGATPDELYPSGDGSFEFHRTASRLMEMQSQEYLHEPHALRA</sequence>
<keyword evidence="1" id="KW-0547">Nucleotide-binding</keyword>
<keyword evidence="3" id="KW-0132">Cell division</keyword>
<dbReference type="Proteomes" id="UP000229498">
    <property type="component" value="Unassembled WGS sequence"/>
</dbReference>
<accession>A0A2M9FZB2</accession>